<keyword evidence="1" id="KW-0678">Repressor</keyword>
<evidence type="ECO:0000256" key="2">
    <source>
        <dbReference type="ARBA" id="ARBA00023015"/>
    </source>
</evidence>
<feature type="region of interest" description="Disordered" evidence="6">
    <location>
        <begin position="1"/>
        <end position="30"/>
    </location>
</feature>
<dbReference type="PANTHER" id="PTHR47506:SF1">
    <property type="entry name" value="HTH-TYPE TRANSCRIPTIONAL REGULATOR YJDC"/>
    <property type="match status" value="1"/>
</dbReference>
<dbReference type="InterPro" id="IPR036271">
    <property type="entry name" value="Tet_transcr_reg_TetR-rel_C_sf"/>
</dbReference>
<evidence type="ECO:0000256" key="6">
    <source>
        <dbReference type="SAM" id="MobiDB-lite"/>
    </source>
</evidence>
<protein>
    <submittedName>
        <fullName evidence="8">Regulatory protein TetR</fullName>
    </submittedName>
</protein>
<dbReference type="AlphaFoldDB" id="A0A8D4BB74"/>
<dbReference type="InterPro" id="IPR009057">
    <property type="entry name" value="Homeodomain-like_sf"/>
</dbReference>
<keyword evidence="4" id="KW-0804">Transcription</keyword>
<feature type="domain" description="HTH tetR-type" evidence="7">
    <location>
        <begin position="37"/>
        <end position="97"/>
    </location>
</feature>
<dbReference type="SUPFAM" id="SSF48498">
    <property type="entry name" value="Tetracyclin repressor-like, C-terminal domain"/>
    <property type="match status" value="1"/>
</dbReference>
<evidence type="ECO:0000256" key="3">
    <source>
        <dbReference type="ARBA" id="ARBA00023125"/>
    </source>
</evidence>
<dbReference type="Proteomes" id="UP000002066">
    <property type="component" value="Chromosome"/>
</dbReference>
<dbReference type="Pfam" id="PF00440">
    <property type="entry name" value="TetR_N"/>
    <property type="match status" value="1"/>
</dbReference>
<evidence type="ECO:0000313" key="8">
    <source>
        <dbReference type="EMBL" id="ADW03252.1"/>
    </source>
</evidence>
<dbReference type="PANTHER" id="PTHR47506">
    <property type="entry name" value="TRANSCRIPTIONAL REGULATORY PROTEIN"/>
    <property type="match status" value="1"/>
</dbReference>
<dbReference type="PRINTS" id="PR00455">
    <property type="entry name" value="HTHTETR"/>
</dbReference>
<sequence length="223" mass="24017">MGPNGNQTHRRAGRTDGGGPGEWRVTAEAPRGYAKGRAKRREILDQAMALFGEAGYRGASLRVIATRCGISHTGLLHHFPTKEALLLAVLERRDDVDDEWLGLGGTTGVGRLRRFVELAALNSGRRGIVELFSVVSAEATAADHPAHKYFVRRYENSVAGARTAYEQARLEGALRAGIAPDAAGRQLIALMDGLQVQWLLGDGATDMAAVLRAHIEAQLTVDL</sequence>
<organism evidence="8 9">
    <name type="scientific">Streptomyces pratensis (strain ATCC 33331 / IAF-45CD)</name>
    <dbReference type="NCBI Taxonomy" id="591167"/>
    <lineage>
        <taxon>Bacteria</taxon>
        <taxon>Bacillati</taxon>
        <taxon>Actinomycetota</taxon>
        <taxon>Actinomycetes</taxon>
        <taxon>Kitasatosporales</taxon>
        <taxon>Streptomycetaceae</taxon>
        <taxon>Streptomyces</taxon>
    </lineage>
</organism>
<keyword evidence="2" id="KW-0805">Transcription regulation</keyword>
<evidence type="ECO:0000256" key="4">
    <source>
        <dbReference type="ARBA" id="ARBA00023163"/>
    </source>
</evidence>
<dbReference type="KEGG" id="sfa:Sfla_1818"/>
<dbReference type="InterPro" id="IPR039538">
    <property type="entry name" value="BetI_C"/>
</dbReference>
<gene>
    <name evidence="8" type="ordered locus">Sfla_1818</name>
</gene>
<proteinExistence type="predicted"/>
<evidence type="ECO:0000256" key="1">
    <source>
        <dbReference type="ARBA" id="ARBA00022491"/>
    </source>
</evidence>
<accession>A0A8D4BB74</accession>
<feature type="DNA-binding region" description="H-T-H motif" evidence="5">
    <location>
        <begin position="60"/>
        <end position="79"/>
    </location>
</feature>
<dbReference type="SUPFAM" id="SSF46689">
    <property type="entry name" value="Homeodomain-like"/>
    <property type="match status" value="1"/>
</dbReference>
<keyword evidence="3 5" id="KW-0238">DNA-binding</keyword>
<dbReference type="EMBL" id="CP002475">
    <property type="protein sequence ID" value="ADW03252.1"/>
    <property type="molecule type" value="Genomic_DNA"/>
</dbReference>
<name>A0A8D4BB74_STRFA</name>
<dbReference type="PROSITE" id="PS50977">
    <property type="entry name" value="HTH_TETR_2"/>
    <property type="match status" value="1"/>
</dbReference>
<evidence type="ECO:0000259" key="7">
    <source>
        <dbReference type="PROSITE" id="PS50977"/>
    </source>
</evidence>
<evidence type="ECO:0000313" key="9">
    <source>
        <dbReference type="Proteomes" id="UP000002066"/>
    </source>
</evidence>
<dbReference type="InterPro" id="IPR001647">
    <property type="entry name" value="HTH_TetR"/>
</dbReference>
<reference evidence="8 9" key="1">
    <citation type="submission" date="2011-01" db="EMBL/GenBank/DDBJ databases">
        <title>Complete sequence of chromosome of Streptomyces flavogriseus ATCC 33331.</title>
        <authorList>
            <consortium name="US DOE Joint Genome Institute"/>
            <person name="Lucas S."/>
            <person name="Copeland A."/>
            <person name="Lapidus A."/>
            <person name="Cheng J.-F."/>
            <person name="Goodwin L."/>
            <person name="Pitluck S."/>
            <person name="Davenport K."/>
            <person name="Detter J.C."/>
            <person name="Han C."/>
            <person name="Tapia R."/>
            <person name="Land M."/>
            <person name="Hauser L."/>
            <person name="Kyrpides N."/>
            <person name="Ivanova N."/>
            <person name="Ovchinnikova G."/>
            <person name="Pagani I."/>
            <person name="Brumm P."/>
            <person name="Mead D."/>
            <person name="Woyke T."/>
        </authorList>
    </citation>
    <scope>NUCLEOTIDE SEQUENCE [LARGE SCALE GENOMIC DNA]</scope>
    <source>
        <strain evidence="9">ATCC 33331 / IAF-45CD</strain>
    </source>
</reference>
<dbReference type="GO" id="GO:0003677">
    <property type="term" value="F:DNA binding"/>
    <property type="evidence" value="ECO:0007669"/>
    <property type="project" value="UniProtKB-UniRule"/>
</dbReference>
<dbReference type="Gene3D" id="1.10.357.10">
    <property type="entry name" value="Tetracycline Repressor, domain 2"/>
    <property type="match status" value="1"/>
</dbReference>
<dbReference type="Pfam" id="PF13977">
    <property type="entry name" value="TetR_C_6"/>
    <property type="match status" value="1"/>
</dbReference>
<evidence type="ECO:0000256" key="5">
    <source>
        <dbReference type="PROSITE-ProRule" id="PRU00335"/>
    </source>
</evidence>